<evidence type="ECO:0000256" key="1">
    <source>
        <dbReference type="SAM" id="MobiDB-lite"/>
    </source>
</evidence>
<feature type="compositionally biased region" description="Pro residues" evidence="1">
    <location>
        <begin position="21"/>
        <end position="30"/>
    </location>
</feature>
<keyword evidence="2" id="KW-0812">Transmembrane</keyword>
<sequence>MSQNPSQGVPPEGGDPSESPWQPPVGPDPQHPQSGPGPQSPAPGPPAPGPPPPGWHPPTGGTGPPSGSPQGGQYQGAPQYPGGQGPPYPPPGGPGAYGQYQYGPPPRPNGKHTGLIVGAVIAVGVLIAGVLGVVGFNMLSDGNDEAAPESSASEAPTGEGPTGEGPTAEEPTGDEPARPDVPATSCLPYEPVLAPFGFDLTTGCETPDAFWRITNSSDTTAASVTPEGTLANVQVAIDLCGDDYARLQPGELWKDWYFTYDNATLVVEQLVCVEALGNPDASGRTPIMPDTGDCFDNSDRWWTVPCEQPEALYTVVDTVAVDPPREMTLDEAEAESAPCSGGALFWQIVDAEGRTTHVLCGDELLLA</sequence>
<keyword evidence="2" id="KW-1133">Transmembrane helix</keyword>
<dbReference type="Proteomes" id="UP001146067">
    <property type="component" value="Unassembled WGS sequence"/>
</dbReference>
<comment type="caution">
    <text evidence="3">The sequence shown here is derived from an EMBL/GenBank/DDBJ whole genome shotgun (WGS) entry which is preliminary data.</text>
</comment>
<reference evidence="3" key="1">
    <citation type="submission" date="2022-12" db="EMBL/GenBank/DDBJ databases">
        <title>Gycomyces niveus sp.nov.,a novel actinomycete isolated from soil in Shouguan.</title>
        <authorList>
            <person name="Yang X."/>
        </authorList>
    </citation>
    <scope>NUCLEOTIDE SEQUENCE</scope>
    <source>
        <strain evidence="3">NEAU-A15</strain>
    </source>
</reference>
<organism evidence="3 4">
    <name type="scientific">Glycomyces luteolus</name>
    <dbReference type="NCBI Taxonomy" id="2670330"/>
    <lineage>
        <taxon>Bacteria</taxon>
        <taxon>Bacillati</taxon>
        <taxon>Actinomycetota</taxon>
        <taxon>Actinomycetes</taxon>
        <taxon>Glycomycetales</taxon>
        <taxon>Glycomycetaceae</taxon>
        <taxon>Glycomyces</taxon>
    </lineage>
</organism>
<dbReference type="RefSeq" id="WP_270107968.1">
    <property type="nucleotide sequence ID" value="NZ_JAPZVP010000001.1"/>
</dbReference>
<name>A0A9X3P972_9ACTN</name>
<feature type="region of interest" description="Disordered" evidence="1">
    <location>
        <begin position="143"/>
        <end position="184"/>
    </location>
</feature>
<dbReference type="EMBL" id="JAPZVP010000001">
    <property type="protein sequence ID" value="MDA1358189.1"/>
    <property type="molecule type" value="Genomic_DNA"/>
</dbReference>
<feature type="compositionally biased region" description="Pro residues" evidence="1">
    <location>
        <begin position="84"/>
        <end position="93"/>
    </location>
</feature>
<evidence type="ECO:0000256" key="2">
    <source>
        <dbReference type="SAM" id="Phobius"/>
    </source>
</evidence>
<feature type="compositionally biased region" description="Low complexity" evidence="1">
    <location>
        <begin position="148"/>
        <end position="170"/>
    </location>
</feature>
<evidence type="ECO:0000313" key="3">
    <source>
        <dbReference type="EMBL" id="MDA1358189.1"/>
    </source>
</evidence>
<feature type="transmembrane region" description="Helical" evidence="2">
    <location>
        <begin position="115"/>
        <end position="139"/>
    </location>
</feature>
<keyword evidence="2" id="KW-0472">Membrane</keyword>
<feature type="region of interest" description="Disordered" evidence="1">
    <location>
        <begin position="1"/>
        <end position="106"/>
    </location>
</feature>
<dbReference type="AlphaFoldDB" id="A0A9X3P972"/>
<feature type="compositionally biased region" description="Gly residues" evidence="1">
    <location>
        <begin position="60"/>
        <end position="74"/>
    </location>
</feature>
<evidence type="ECO:0000313" key="4">
    <source>
        <dbReference type="Proteomes" id="UP001146067"/>
    </source>
</evidence>
<gene>
    <name evidence="3" type="ORF">O1R50_01030</name>
</gene>
<proteinExistence type="predicted"/>
<accession>A0A9X3P972</accession>
<protein>
    <submittedName>
        <fullName evidence="3">Uncharacterized protein</fullName>
    </submittedName>
</protein>
<feature type="compositionally biased region" description="Pro residues" evidence="1">
    <location>
        <begin position="38"/>
        <end position="56"/>
    </location>
</feature>
<keyword evidence="4" id="KW-1185">Reference proteome</keyword>